<keyword evidence="10 16" id="KW-0520">NAD</keyword>
<dbReference type="PIRSF" id="PIRSF009437">
    <property type="entry name" value="NQR-1_subunit_C"/>
    <property type="match status" value="1"/>
</dbReference>
<dbReference type="GO" id="GO:0010181">
    <property type="term" value="F:FMN binding"/>
    <property type="evidence" value="ECO:0007669"/>
    <property type="project" value="UniProtKB-UniRule"/>
</dbReference>
<evidence type="ECO:0000256" key="8">
    <source>
        <dbReference type="ARBA" id="ARBA00022967"/>
    </source>
</evidence>
<evidence type="ECO:0000256" key="13">
    <source>
        <dbReference type="ARBA" id="ARBA00023075"/>
    </source>
</evidence>
<keyword evidence="15 16" id="KW-0739">Sodium transport</keyword>
<dbReference type="InterPro" id="IPR010204">
    <property type="entry name" value="NqrC"/>
</dbReference>
<dbReference type="NCBIfam" id="TIGR01938">
    <property type="entry name" value="nqrC"/>
    <property type="match status" value="1"/>
</dbReference>
<keyword evidence="7 16" id="KW-0812">Transmembrane</keyword>
<feature type="transmembrane region" description="Helical" evidence="16">
    <location>
        <begin position="12"/>
        <end position="33"/>
    </location>
</feature>
<dbReference type="AlphaFoldDB" id="A0AAC9LQJ6"/>
<dbReference type="HAMAP" id="MF_00427">
    <property type="entry name" value="NqrC"/>
    <property type="match status" value="1"/>
</dbReference>
<evidence type="ECO:0000256" key="10">
    <source>
        <dbReference type="ARBA" id="ARBA00023027"/>
    </source>
</evidence>
<dbReference type="RefSeq" id="WP_076734076.1">
    <property type="nucleotide sequence ID" value="NZ_CP019352.1"/>
</dbReference>
<dbReference type="GO" id="GO:0006814">
    <property type="term" value="P:sodium ion transport"/>
    <property type="evidence" value="ECO:0007669"/>
    <property type="project" value="UniProtKB-UniRule"/>
</dbReference>
<dbReference type="NCBIfam" id="NF003753">
    <property type="entry name" value="PRK05346.2-4"/>
    <property type="match status" value="1"/>
</dbReference>
<dbReference type="InterPro" id="IPR007329">
    <property type="entry name" value="FMN-bd"/>
</dbReference>
<evidence type="ECO:0000313" key="20">
    <source>
        <dbReference type="Proteomes" id="UP000187506"/>
    </source>
</evidence>
<sequence>MAVNTEKNSYTILFAIAMVVVVGSLLAFTASSLKPAITKNKEIEKQQNILYAFGVNENEGTGDITFVSKEKVSDAFKANIKEQIVLEAKDGKILKEMTREEFMNSKDQGAGIEPYLIDIKKEQTKAKNGESRFLPLFKGTQDGKTIYVVPIRGKGLWDAIWGYVGLDESMTVQGTFFDHAGETPGLGANIKQRYFMDDFYGEKLLTDAGVFKGINVAKGNNDPVNKIKDDFEVDALAGATITGDGVSAMIKKDLKLYLPYFKNLKNNNN</sequence>
<name>A0AAC9LQJ6_9FLAO</name>
<evidence type="ECO:0000256" key="16">
    <source>
        <dbReference type="HAMAP-Rule" id="MF_00427"/>
    </source>
</evidence>
<dbReference type="EC" id="7.2.1.1" evidence="16 17"/>
<evidence type="ECO:0000256" key="3">
    <source>
        <dbReference type="ARBA" id="ARBA00022519"/>
    </source>
</evidence>
<comment type="similarity">
    <text evidence="16 17">Belongs to the NqrC family.</text>
</comment>
<organism evidence="19 20">
    <name type="scientific">Lacinutrix venerupis</name>
    <dbReference type="NCBI Taxonomy" id="1486034"/>
    <lineage>
        <taxon>Bacteria</taxon>
        <taxon>Pseudomonadati</taxon>
        <taxon>Bacteroidota</taxon>
        <taxon>Flavobacteriia</taxon>
        <taxon>Flavobacteriales</taxon>
        <taxon>Flavobacteriaceae</taxon>
        <taxon>Lacinutrix</taxon>
    </lineage>
</organism>
<evidence type="ECO:0000313" key="19">
    <source>
        <dbReference type="EMBL" id="APY01172.1"/>
    </source>
</evidence>
<proteinExistence type="inferred from homology"/>
<feature type="domain" description="FMN-binding" evidence="18">
    <location>
        <begin position="155"/>
        <end position="257"/>
    </location>
</feature>
<keyword evidence="8 16" id="KW-1278">Translocase</keyword>
<evidence type="ECO:0000256" key="5">
    <source>
        <dbReference type="ARBA" id="ARBA00022630"/>
    </source>
</evidence>
<evidence type="ECO:0000259" key="18">
    <source>
        <dbReference type="SMART" id="SM00900"/>
    </source>
</evidence>
<dbReference type="PANTHER" id="PTHR37838:SF1">
    <property type="entry name" value="NA(+)-TRANSLOCATING NADH-QUINONE REDUCTASE SUBUNIT C"/>
    <property type="match status" value="1"/>
</dbReference>
<keyword evidence="4 16" id="KW-0597">Phosphoprotein</keyword>
<evidence type="ECO:0000256" key="9">
    <source>
        <dbReference type="ARBA" id="ARBA00022989"/>
    </source>
</evidence>
<keyword evidence="11 16" id="KW-0915">Sodium</keyword>
<dbReference type="EMBL" id="CP019352">
    <property type="protein sequence ID" value="APY01172.1"/>
    <property type="molecule type" value="Genomic_DNA"/>
</dbReference>
<comment type="catalytic activity">
    <reaction evidence="16 17">
        <text>a ubiquinone + n Na(+)(in) + NADH + H(+) = a ubiquinol + n Na(+)(out) + NAD(+)</text>
        <dbReference type="Rhea" id="RHEA:47748"/>
        <dbReference type="Rhea" id="RHEA-COMP:9565"/>
        <dbReference type="Rhea" id="RHEA-COMP:9566"/>
        <dbReference type="ChEBI" id="CHEBI:15378"/>
        <dbReference type="ChEBI" id="CHEBI:16389"/>
        <dbReference type="ChEBI" id="CHEBI:17976"/>
        <dbReference type="ChEBI" id="CHEBI:29101"/>
        <dbReference type="ChEBI" id="CHEBI:57540"/>
        <dbReference type="ChEBI" id="CHEBI:57945"/>
        <dbReference type="EC" id="7.2.1.1"/>
    </reaction>
</comment>
<dbReference type="KEGG" id="lvn:BWR22_12925"/>
<comment type="subcellular location">
    <subcellularLocation>
        <location evidence="16">Cell membrane</location>
        <topology evidence="16">Single-pass membrane protein</topology>
    </subcellularLocation>
</comment>
<keyword evidence="9 16" id="KW-1133">Transmembrane helix</keyword>
<evidence type="ECO:0000256" key="15">
    <source>
        <dbReference type="ARBA" id="ARBA00023201"/>
    </source>
</evidence>
<keyword evidence="3" id="KW-0997">Cell inner membrane</keyword>
<reference evidence="19 20" key="1">
    <citation type="submission" date="2017-01" db="EMBL/GenBank/DDBJ databases">
        <title>Complete genome of Lacinutrix venerupis DOK2-8 isolated from seawater in Dokdo.</title>
        <authorList>
            <person name="Chi W.-J."/>
            <person name="Kim J.H."/>
        </authorList>
    </citation>
    <scope>NUCLEOTIDE SEQUENCE [LARGE SCALE GENOMIC DNA]</scope>
    <source>
        <strain evidence="19 20">DOK2-8</strain>
    </source>
</reference>
<keyword evidence="2 16" id="KW-1003">Cell membrane</keyword>
<comment type="caution">
    <text evidence="16">Lacks conserved residue(s) required for the propagation of feature annotation.</text>
</comment>
<evidence type="ECO:0000256" key="7">
    <source>
        <dbReference type="ARBA" id="ARBA00022692"/>
    </source>
</evidence>
<keyword evidence="5 16" id="KW-0285">Flavoprotein</keyword>
<evidence type="ECO:0000256" key="2">
    <source>
        <dbReference type="ARBA" id="ARBA00022475"/>
    </source>
</evidence>
<dbReference type="GO" id="GO:0005886">
    <property type="term" value="C:plasma membrane"/>
    <property type="evidence" value="ECO:0007669"/>
    <property type="project" value="UniProtKB-SubCell"/>
</dbReference>
<dbReference type="Proteomes" id="UP000187506">
    <property type="component" value="Chromosome"/>
</dbReference>
<evidence type="ECO:0000256" key="12">
    <source>
        <dbReference type="ARBA" id="ARBA00023065"/>
    </source>
</evidence>
<evidence type="ECO:0000256" key="14">
    <source>
        <dbReference type="ARBA" id="ARBA00023136"/>
    </source>
</evidence>
<comment type="subunit">
    <text evidence="16 17">Composed of six subunits; NqrA, NqrB, NqrC, NqrD, NqrE and NqrF.</text>
</comment>
<comment type="cofactor">
    <cofactor evidence="16 17">
        <name>FMN</name>
        <dbReference type="ChEBI" id="CHEBI:58210"/>
    </cofactor>
</comment>
<dbReference type="PANTHER" id="PTHR37838">
    <property type="entry name" value="NA(+)-TRANSLOCATING NADH-QUINONE REDUCTASE SUBUNIT C"/>
    <property type="match status" value="1"/>
</dbReference>
<evidence type="ECO:0000256" key="4">
    <source>
        <dbReference type="ARBA" id="ARBA00022553"/>
    </source>
</evidence>
<dbReference type="GO" id="GO:0016655">
    <property type="term" value="F:oxidoreductase activity, acting on NAD(P)H, quinone or similar compound as acceptor"/>
    <property type="evidence" value="ECO:0007669"/>
    <property type="project" value="UniProtKB-UniRule"/>
</dbReference>
<keyword evidence="13 16" id="KW-0830">Ubiquinone</keyword>
<evidence type="ECO:0000256" key="11">
    <source>
        <dbReference type="ARBA" id="ARBA00023053"/>
    </source>
</evidence>
<evidence type="ECO:0000256" key="17">
    <source>
        <dbReference type="PIRNR" id="PIRNR009437"/>
    </source>
</evidence>
<keyword evidence="6 16" id="KW-0288">FMN</keyword>
<keyword evidence="12 16" id="KW-0406">Ion transport</keyword>
<comment type="function">
    <text evidence="16">NQR complex catalyzes the reduction of ubiquinone-1 to ubiquinol by two successive reactions, coupled with the transport of Na(+) ions from the cytoplasm to the periplasm. NqrA to NqrE are probably involved in the second step, the conversion of ubisemiquinone to ubiquinol.</text>
</comment>
<evidence type="ECO:0000256" key="1">
    <source>
        <dbReference type="ARBA" id="ARBA00022448"/>
    </source>
</evidence>
<feature type="modified residue" description="FMN phosphoryl threonine" evidence="16">
    <location>
        <position position="240"/>
    </location>
</feature>
<gene>
    <name evidence="16" type="primary">nqrC</name>
    <name evidence="19" type="ORF">BWR22_12925</name>
</gene>
<dbReference type="SMART" id="SM00900">
    <property type="entry name" value="FMN_bind"/>
    <property type="match status" value="1"/>
</dbReference>
<keyword evidence="20" id="KW-1185">Reference proteome</keyword>
<evidence type="ECO:0000256" key="6">
    <source>
        <dbReference type="ARBA" id="ARBA00022643"/>
    </source>
</evidence>
<dbReference type="Pfam" id="PF04205">
    <property type="entry name" value="FMN_bind"/>
    <property type="match status" value="1"/>
</dbReference>
<keyword evidence="1 16" id="KW-0813">Transport</keyword>
<keyword evidence="14 16" id="KW-0472">Membrane</keyword>
<protein>
    <recommendedName>
        <fullName evidence="16 17">Na(+)-translocating NADH-quinone reductase subunit C</fullName>
        <shortName evidence="16 17">Na(+)-NQR subunit C</shortName>
        <shortName evidence="16 17">Na(+)-translocating NQR subunit C</shortName>
        <ecNumber evidence="16 17">7.2.1.1</ecNumber>
    </recommendedName>
    <alternativeName>
        <fullName evidence="16 17">NQR complex subunit C</fullName>
    </alternativeName>
    <alternativeName>
        <fullName evidence="16 17">NQR-1 subunit C</fullName>
    </alternativeName>
</protein>
<accession>A0AAC9LQJ6</accession>